<dbReference type="Pfam" id="PF06067">
    <property type="entry name" value="DUF932"/>
    <property type="match status" value="1"/>
</dbReference>
<name>A0ABW2RDQ8_9BURK</name>
<sequence length="321" mass="35921">MAHHLSLFDLNKAEMAYAGEKPWHGLGQQVQAGAPLETWLEQAHLNWRYKEAPVQFTDEEGLNDFPDFKVIYRSDTKARMSVVSNRYKTVQPVEMIEFFRSLVDREGFEIDTLGALKGGKRIWALARTNIEDDVLGNDRLKAYLLLITSCDGSLATTAKFVSTRVVCWNTQAIALHHERGQEVKVRHNTVFDPNAVKESMGLVGARAFDDFLGRMRHLTKVKMTDSDARSVLVDILPTPSGETQIQETRGFVKIMSLFNGAGKGSTMPGVQGTAWGLLNAVTEYTDHHVRARAQENRLDSAWFGPGADLKAKAETYLCEAF</sequence>
<dbReference type="InterPro" id="IPR026325">
    <property type="entry name" value="DUF932"/>
</dbReference>
<evidence type="ECO:0000313" key="2">
    <source>
        <dbReference type="Proteomes" id="UP001596495"/>
    </source>
</evidence>
<accession>A0ABW2RDQ8</accession>
<proteinExistence type="predicted"/>
<protein>
    <submittedName>
        <fullName evidence="1">DUF932 domain-containing protein</fullName>
    </submittedName>
</protein>
<dbReference type="EMBL" id="JBHTBX010000015">
    <property type="protein sequence ID" value="MFC7436239.1"/>
    <property type="molecule type" value="Genomic_DNA"/>
</dbReference>
<dbReference type="RefSeq" id="WP_382259744.1">
    <property type="nucleotide sequence ID" value="NZ_JBHTBX010000015.1"/>
</dbReference>
<evidence type="ECO:0000313" key="1">
    <source>
        <dbReference type="EMBL" id="MFC7436239.1"/>
    </source>
</evidence>
<dbReference type="InterPro" id="IPR017686">
    <property type="entry name" value="Phg/plasmid-like_prot"/>
</dbReference>
<reference evidence="2" key="1">
    <citation type="journal article" date="2019" name="Int. J. Syst. Evol. Microbiol.">
        <title>The Global Catalogue of Microorganisms (GCM) 10K type strain sequencing project: providing services to taxonomists for standard genome sequencing and annotation.</title>
        <authorList>
            <consortium name="The Broad Institute Genomics Platform"/>
            <consortium name="The Broad Institute Genome Sequencing Center for Infectious Disease"/>
            <person name="Wu L."/>
            <person name="Ma J."/>
        </authorList>
    </citation>
    <scope>NUCLEOTIDE SEQUENCE [LARGE SCALE GENOMIC DNA]</scope>
    <source>
        <strain evidence="2">CCUG 54518</strain>
    </source>
</reference>
<keyword evidence="2" id="KW-1185">Reference proteome</keyword>
<gene>
    <name evidence="1" type="ORF">ACFQNJ_17155</name>
</gene>
<dbReference type="Proteomes" id="UP001596495">
    <property type="component" value="Unassembled WGS sequence"/>
</dbReference>
<comment type="caution">
    <text evidence="1">The sequence shown here is derived from an EMBL/GenBank/DDBJ whole genome shotgun (WGS) entry which is preliminary data.</text>
</comment>
<dbReference type="NCBIfam" id="TIGR03299">
    <property type="entry name" value="LGT_TIGR03299"/>
    <property type="match status" value="1"/>
</dbReference>
<organism evidence="1 2">
    <name type="scientific">Hydrogenophaga bisanensis</name>
    <dbReference type="NCBI Taxonomy" id="439611"/>
    <lineage>
        <taxon>Bacteria</taxon>
        <taxon>Pseudomonadati</taxon>
        <taxon>Pseudomonadota</taxon>
        <taxon>Betaproteobacteria</taxon>
        <taxon>Burkholderiales</taxon>
        <taxon>Comamonadaceae</taxon>
        <taxon>Hydrogenophaga</taxon>
    </lineage>
</organism>